<accession>A0A0E9S640</accession>
<proteinExistence type="predicted"/>
<organism evidence="1">
    <name type="scientific">Anguilla anguilla</name>
    <name type="common">European freshwater eel</name>
    <name type="synonym">Muraena anguilla</name>
    <dbReference type="NCBI Taxonomy" id="7936"/>
    <lineage>
        <taxon>Eukaryota</taxon>
        <taxon>Metazoa</taxon>
        <taxon>Chordata</taxon>
        <taxon>Craniata</taxon>
        <taxon>Vertebrata</taxon>
        <taxon>Euteleostomi</taxon>
        <taxon>Actinopterygii</taxon>
        <taxon>Neopterygii</taxon>
        <taxon>Teleostei</taxon>
        <taxon>Anguilliformes</taxon>
        <taxon>Anguillidae</taxon>
        <taxon>Anguilla</taxon>
    </lineage>
</organism>
<reference evidence="1" key="1">
    <citation type="submission" date="2014-11" db="EMBL/GenBank/DDBJ databases">
        <authorList>
            <person name="Amaro Gonzalez C."/>
        </authorList>
    </citation>
    <scope>NUCLEOTIDE SEQUENCE</scope>
</reference>
<evidence type="ECO:0000313" key="1">
    <source>
        <dbReference type="EMBL" id="JAH36869.1"/>
    </source>
</evidence>
<protein>
    <submittedName>
        <fullName evidence="1">Uncharacterized protein</fullName>
    </submittedName>
</protein>
<reference evidence="1" key="2">
    <citation type="journal article" date="2015" name="Fish Shellfish Immunol.">
        <title>Early steps in the European eel (Anguilla anguilla)-Vibrio vulnificus interaction in the gills: Role of the RtxA13 toxin.</title>
        <authorList>
            <person name="Callol A."/>
            <person name="Pajuelo D."/>
            <person name="Ebbesson L."/>
            <person name="Teles M."/>
            <person name="MacKenzie S."/>
            <person name="Amaro C."/>
        </authorList>
    </citation>
    <scope>NUCLEOTIDE SEQUENCE</scope>
</reference>
<dbReference type="EMBL" id="GBXM01071708">
    <property type="protein sequence ID" value="JAH36869.1"/>
    <property type="molecule type" value="Transcribed_RNA"/>
</dbReference>
<name>A0A0E9S640_ANGAN</name>
<sequence>MATPVVVE</sequence>